<dbReference type="SUPFAM" id="SSF51735">
    <property type="entry name" value="NAD(P)-binding Rossmann-fold domains"/>
    <property type="match status" value="1"/>
</dbReference>
<comment type="caution">
    <text evidence="2">The sequence shown here is derived from an EMBL/GenBank/DDBJ whole genome shotgun (WGS) entry which is preliminary data.</text>
</comment>
<sequence>MSISLENKLVVLIGGNGFVGRHLAQDLLQRGARVRIAARNPEKALSVKPLANLGQLQFARCNVRDAQSIRAVVAGADAVVYLVGTFGKDARQLHADAAREAAEAAATGRAVSFVYLSSLAADAESEGMYASTKALGERAVLDAFPAATILRPSVIFGKDDQFVSMFAGLISVMPVLPVFGPDAQLQPVWVDDVAAAAANALADPASHGGKTYELAGPDVMTMMELHEAIAAAQGRRRAFIPVPDALSGIFAALPGTPMSSDQWRMLKAGSVATGTLPGITKLGITPRPLSLFLDKWMQRFRKHGRFTVQKA</sequence>
<evidence type="ECO:0000313" key="2">
    <source>
        <dbReference type="EMBL" id="MFC3101619.1"/>
    </source>
</evidence>
<dbReference type="PANTHER" id="PTHR12126:SF11">
    <property type="entry name" value="NADH DEHYDROGENASE [UBIQUINONE] 1 ALPHA SUBCOMPLEX SUBUNIT 9, MITOCHONDRIAL"/>
    <property type="match status" value="1"/>
</dbReference>
<proteinExistence type="predicted"/>
<dbReference type="InterPro" id="IPR036291">
    <property type="entry name" value="NAD(P)-bd_dom_sf"/>
</dbReference>
<feature type="domain" description="NAD(P)-binding" evidence="1">
    <location>
        <begin position="14"/>
        <end position="134"/>
    </location>
</feature>
<evidence type="ECO:0000313" key="3">
    <source>
        <dbReference type="Proteomes" id="UP001595378"/>
    </source>
</evidence>
<dbReference type="InterPro" id="IPR016040">
    <property type="entry name" value="NAD(P)-bd_dom"/>
</dbReference>
<dbReference type="RefSeq" id="WP_336918980.1">
    <property type="nucleotide sequence ID" value="NZ_JBANRN010000007.1"/>
</dbReference>
<dbReference type="PANTHER" id="PTHR12126">
    <property type="entry name" value="NADH-UBIQUINONE OXIDOREDUCTASE 39 KDA SUBUNIT-RELATED"/>
    <property type="match status" value="1"/>
</dbReference>
<gene>
    <name evidence="2" type="ORF">ACFODK_12030</name>
</gene>
<dbReference type="EMBL" id="JBHRSU010000034">
    <property type="protein sequence ID" value="MFC3101619.1"/>
    <property type="molecule type" value="Genomic_DNA"/>
</dbReference>
<dbReference type="Pfam" id="PF13460">
    <property type="entry name" value="NAD_binding_10"/>
    <property type="match status" value="1"/>
</dbReference>
<dbReference type="InterPro" id="IPR051207">
    <property type="entry name" value="ComplexI_NDUFA9_subunit"/>
</dbReference>
<organism evidence="2 3">
    <name type="scientific">Alteraurantiacibacter lauratis</name>
    <dbReference type="NCBI Taxonomy" id="2054627"/>
    <lineage>
        <taxon>Bacteria</taxon>
        <taxon>Pseudomonadati</taxon>
        <taxon>Pseudomonadota</taxon>
        <taxon>Alphaproteobacteria</taxon>
        <taxon>Sphingomonadales</taxon>
        <taxon>Erythrobacteraceae</taxon>
        <taxon>Alteraurantiacibacter</taxon>
    </lineage>
</organism>
<reference evidence="3" key="1">
    <citation type="journal article" date="2019" name="Int. J. Syst. Evol. Microbiol.">
        <title>The Global Catalogue of Microorganisms (GCM) 10K type strain sequencing project: providing services to taxonomists for standard genome sequencing and annotation.</title>
        <authorList>
            <consortium name="The Broad Institute Genomics Platform"/>
            <consortium name="The Broad Institute Genome Sequencing Center for Infectious Disease"/>
            <person name="Wu L."/>
            <person name="Ma J."/>
        </authorList>
    </citation>
    <scope>NUCLEOTIDE SEQUENCE [LARGE SCALE GENOMIC DNA]</scope>
    <source>
        <strain evidence="3">KCTC 52606</strain>
    </source>
</reference>
<name>A0ABV7EFW6_9SPHN</name>
<protein>
    <submittedName>
        <fullName evidence="2">SDR family NAD(P)-dependent oxidoreductase</fullName>
    </submittedName>
</protein>
<dbReference type="Gene3D" id="3.40.50.720">
    <property type="entry name" value="NAD(P)-binding Rossmann-like Domain"/>
    <property type="match status" value="1"/>
</dbReference>
<accession>A0ABV7EFW6</accession>
<dbReference type="Proteomes" id="UP001595378">
    <property type="component" value="Unassembled WGS sequence"/>
</dbReference>
<evidence type="ECO:0000259" key="1">
    <source>
        <dbReference type="Pfam" id="PF13460"/>
    </source>
</evidence>
<keyword evidence="3" id="KW-1185">Reference proteome</keyword>